<evidence type="ECO:0000313" key="7">
    <source>
        <dbReference type="EMBL" id="EZH75619.1"/>
    </source>
</evidence>
<keyword evidence="4 6" id="KW-0808">Transferase</keyword>
<keyword evidence="1 6" id="KW-0963">Cytoplasm</keyword>
<dbReference type="InterPro" id="IPR016909">
    <property type="entry name" value="rRNA_lsu_MeTfrase_F"/>
</dbReference>
<dbReference type="AlphaFoldDB" id="A0A023C091"/>
<dbReference type="PIRSF" id="PIRSF029038">
    <property type="entry name" value="Mtase_YbiN_prd"/>
    <property type="match status" value="1"/>
</dbReference>
<dbReference type="InterPro" id="IPR010286">
    <property type="entry name" value="METTL16/RlmF"/>
</dbReference>
<evidence type="ECO:0000256" key="1">
    <source>
        <dbReference type="ARBA" id="ARBA00022490"/>
    </source>
</evidence>
<keyword evidence="5 6" id="KW-0949">S-adenosyl-L-methionine</keyword>
<dbReference type="PANTHER" id="PTHR13393:SF0">
    <property type="entry name" value="RNA N6-ADENOSINE-METHYLTRANSFERASE METTL16"/>
    <property type="match status" value="1"/>
</dbReference>
<dbReference type="PANTHER" id="PTHR13393">
    <property type="entry name" value="SAM-DEPENDENT METHYLTRANSFERASE"/>
    <property type="match status" value="1"/>
</dbReference>
<reference evidence="7 8" key="1">
    <citation type="submission" date="2014-04" db="EMBL/GenBank/DDBJ databases">
        <title>Aquimarina sp. 22II-S11-z7 Genome Sequencing.</title>
        <authorList>
            <person name="Lai Q."/>
        </authorList>
    </citation>
    <scope>NUCLEOTIDE SEQUENCE [LARGE SCALE GENOMIC DNA]</scope>
    <source>
        <strain evidence="7 8">22II-S11-z7</strain>
    </source>
</reference>
<evidence type="ECO:0000256" key="3">
    <source>
        <dbReference type="ARBA" id="ARBA00022603"/>
    </source>
</evidence>
<comment type="catalytic activity">
    <reaction evidence="6">
        <text>adenosine(1618) in 23S rRNA + S-adenosyl-L-methionine = N(6)-methyladenosine(1618) in 23S rRNA + S-adenosyl-L-homocysteine + H(+)</text>
        <dbReference type="Rhea" id="RHEA:16497"/>
        <dbReference type="Rhea" id="RHEA-COMP:10229"/>
        <dbReference type="Rhea" id="RHEA-COMP:10231"/>
        <dbReference type="ChEBI" id="CHEBI:15378"/>
        <dbReference type="ChEBI" id="CHEBI:57856"/>
        <dbReference type="ChEBI" id="CHEBI:59789"/>
        <dbReference type="ChEBI" id="CHEBI:74411"/>
        <dbReference type="ChEBI" id="CHEBI:74449"/>
        <dbReference type="EC" id="2.1.1.181"/>
    </reaction>
</comment>
<keyword evidence="8" id="KW-1185">Reference proteome</keyword>
<dbReference type="SUPFAM" id="SSF53335">
    <property type="entry name" value="S-adenosyl-L-methionine-dependent methyltransferases"/>
    <property type="match status" value="1"/>
</dbReference>
<protein>
    <recommendedName>
        <fullName evidence="6">Ribosomal RNA large subunit methyltransferase F</fullName>
        <ecNumber evidence="6">2.1.1.181</ecNumber>
    </recommendedName>
    <alternativeName>
        <fullName evidence="6">23S rRNA mA1618 methyltransferase</fullName>
    </alternativeName>
    <alternativeName>
        <fullName evidence="6">rRNA adenine N-6-methyltransferase</fullName>
    </alternativeName>
</protein>
<dbReference type="EC" id="2.1.1.181" evidence="6"/>
<evidence type="ECO:0000256" key="4">
    <source>
        <dbReference type="ARBA" id="ARBA00022679"/>
    </source>
</evidence>
<name>A0A023C091_9FLAO</name>
<comment type="function">
    <text evidence="6">Specifically methylates the adenine in position 1618 of 23S rRNA.</text>
</comment>
<dbReference type="InterPro" id="IPR029063">
    <property type="entry name" value="SAM-dependent_MTases_sf"/>
</dbReference>
<dbReference type="NCBIfam" id="NF008725">
    <property type="entry name" value="PRK11727.1"/>
    <property type="match status" value="1"/>
</dbReference>
<keyword evidence="2 6" id="KW-0698">rRNA processing</keyword>
<comment type="subcellular location">
    <subcellularLocation>
        <location evidence="6">Cytoplasm</location>
    </subcellularLocation>
</comment>
<proteinExistence type="inferred from homology"/>
<dbReference type="GO" id="GO:0052907">
    <property type="term" value="F:23S rRNA (adenine(1618)-N(6))-methyltransferase activity"/>
    <property type="evidence" value="ECO:0007669"/>
    <property type="project" value="UniProtKB-EC"/>
</dbReference>
<dbReference type="Proteomes" id="UP000023541">
    <property type="component" value="Unassembled WGS sequence"/>
</dbReference>
<dbReference type="OrthoDB" id="1115728at2"/>
<evidence type="ECO:0000256" key="6">
    <source>
        <dbReference type="HAMAP-Rule" id="MF_01848"/>
    </source>
</evidence>
<organism evidence="7 8">
    <name type="scientific">Aquimarina atlantica</name>
    <dbReference type="NCBI Taxonomy" id="1317122"/>
    <lineage>
        <taxon>Bacteria</taxon>
        <taxon>Pseudomonadati</taxon>
        <taxon>Bacteroidota</taxon>
        <taxon>Flavobacteriia</taxon>
        <taxon>Flavobacteriales</taxon>
        <taxon>Flavobacteriaceae</taxon>
        <taxon>Aquimarina</taxon>
    </lineage>
</organism>
<dbReference type="GO" id="GO:0070475">
    <property type="term" value="P:rRNA base methylation"/>
    <property type="evidence" value="ECO:0007669"/>
    <property type="project" value="TreeGrafter"/>
</dbReference>
<sequence>MHPNNIHNKPYDFEALVITHEALENFVFINTFGNSTIDFSNQKAVLELNRALLKHYYGLKDWNIPMGYLCPPIPGRVDYIHHLADVLAKEGATTKIKGLDIGMGANCIYPILGAQVYNWHMVGVDIDKTAVTSAKNILKINEHLSNTIEIRHQTNNANIFEGVIKNEEYFDFTMCNPPFHTSQKEASKGTLRKLKNLGVAEHLELNFGGQANELWCNGGEALFLKRMVKQSVAFAKQVGFFTSLVSKKEHLPKLEKQLDKLKAMHTTIAMEQGNKKSRFIVWKF</sequence>
<dbReference type="eggNOG" id="COG3129">
    <property type="taxonomic scope" value="Bacteria"/>
</dbReference>
<evidence type="ECO:0000256" key="2">
    <source>
        <dbReference type="ARBA" id="ARBA00022552"/>
    </source>
</evidence>
<accession>A0A023C091</accession>
<dbReference type="GO" id="GO:0005737">
    <property type="term" value="C:cytoplasm"/>
    <property type="evidence" value="ECO:0007669"/>
    <property type="project" value="UniProtKB-SubCell"/>
</dbReference>
<dbReference type="STRING" id="1317122.ATO12_02190"/>
<gene>
    <name evidence="6" type="primary">rlmF</name>
    <name evidence="7" type="ORF">ATO12_02190</name>
</gene>
<dbReference type="EMBL" id="AQRA01000001">
    <property type="protein sequence ID" value="EZH75619.1"/>
    <property type="molecule type" value="Genomic_DNA"/>
</dbReference>
<dbReference type="Gene3D" id="3.40.50.150">
    <property type="entry name" value="Vaccinia Virus protein VP39"/>
    <property type="match status" value="1"/>
</dbReference>
<evidence type="ECO:0000256" key="5">
    <source>
        <dbReference type="ARBA" id="ARBA00022691"/>
    </source>
</evidence>
<dbReference type="RefSeq" id="WP_034238231.1">
    <property type="nucleotide sequence ID" value="NZ_AQRA01000001.1"/>
</dbReference>
<dbReference type="CDD" id="cd02440">
    <property type="entry name" value="AdoMet_MTases"/>
    <property type="match status" value="1"/>
</dbReference>
<comment type="caution">
    <text evidence="7">The sequence shown here is derived from an EMBL/GenBank/DDBJ whole genome shotgun (WGS) entry which is preliminary data.</text>
</comment>
<comment type="similarity">
    <text evidence="6">Belongs to the methyltransferase superfamily. METTL16/RlmF family.</text>
</comment>
<evidence type="ECO:0000313" key="8">
    <source>
        <dbReference type="Proteomes" id="UP000023541"/>
    </source>
</evidence>
<keyword evidence="3 6" id="KW-0489">Methyltransferase</keyword>
<dbReference type="Pfam" id="PF05971">
    <property type="entry name" value="Methyltransf_10"/>
    <property type="match status" value="1"/>
</dbReference>
<dbReference type="HAMAP" id="MF_01848">
    <property type="entry name" value="23SrRNA_methyltr_F"/>
    <property type="match status" value="1"/>
</dbReference>